<protein>
    <submittedName>
        <fullName evidence="4">Iron complex transport system substrate-binding protein</fullName>
    </submittedName>
</protein>
<dbReference type="Proteomes" id="UP000199519">
    <property type="component" value="Unassembled WGS sequence"/>
</dbReference>
<dbReference type="PANTHER" id="PTHR30535:SF34">
    <property type="entry name" value="MOLYBDATE-BINDING PROTEIN MOLA"/>
    <property type="match status" value="1"/>
</dbReference>
<dbReference type="PANTHER" id="PTHR30535">
    <property type="entry name" value="VITAMIN B12-BINDING PROTEIN"/>
    <property type="match status" value="1"/>
</dbReference>
<dbReference type="RefSeq" id="WP_256208166.1">
    <property type="nucleotide sequence ID" value="NZ_FNBJ01000013.1"/>
</dbReference>
<dbReference type="EMBL" id="FOHG01000013">
    <property type="protein sequence ID" value="SES95877.1"/>
    <property type="molecule type" value="Genomic_DNA"/>
</dbReference>
<name>A0A1I0ANE7_9FIRM</name>
<sequence length="350" mass="39645">MDYLKQIKVTIILSMLIILIFPSSINAIEISDLAGRKLNLPDEIEKIAAVGPGALRLVVYLEAEDKVVGVEEFEKRNQKRPYIIAKPELLELPVIGPQFGGDAELITAQNPDLIIASYLSRAEMDSLQTKTQIPVVSINDGSPGSMTEKELKTALNFLAKILDKEKRAEELINFFNQSKVELQAKTGDLESDLRLYIGGIGNKGAQGISSTESNYPPFKYLGLKNIIEEKDKSNFSISKERLLLEDPDLIFIDQGGLKLVKNDLKRKEFRYLKAYQQNNIYQLLPYNYYTSNFATMLADAYYIAKILYPEKFKEVEPKEKADQIYQKFVGKPVYNEMADIFGGFKKMNLN</sequence>
<dbReference type="InterPro" id="IPR002491">
    <property type="entry name" value="ABC_transptr_periplasmic_BD"/>
</dbReference>
<dbReference type="EMBL" id="FNBJ01000013">
    <property type="protein sequence ID" value="SDF49313.1"/>
    <property type="molecule type" value="Genomic_DNA"/>
</dbReference>
<evidence type="ECO:0000313" key="3">
    <source>
        <dbReference type="EMBL" id="SDF49313.1"/>
    </source>
</evidence>
<accession>A0A1I0ANE7</accession>
<comment type="similarity">
    <text evidence="1">Belongs to the bacterial solute-binding protein 8 family.</text>
</comment>
<dbReference type="CDD" id="cd01147">
    <property type="entry name" value="HemV-2"/>
    <property type="match status" value="1"/>
</dbReference>
<proteinExistence type="inferred from homology"/>
<organism evidence="4 5">
    <name type="scientific">Halanaerobium congolense</name>
    <dbReference type="NCBI Taxonomy" id="54121"/>
    <lineage>
        <taxon>Bacteria</taxon>
        <taxon>Bacillati</taxon>
        <taxon>Bacillota</taxon>
        <taxon>Clostridia</taxon>
        <taxon>Halanaerobiales</taxon>
        <taxon>Halanaerobiaceae</taxon>
        <taxon>Halanaerobium</taxon>
    </lineage>
</organism>
<gene>
    <name evidence="3" type="ORF">SAMN04488598_11368</name>
    <name evidence="4" type="ORF">SAMN04515652_11368</name>
</gene>
<evidence type="ECO:0000313" key="4">
    <source>
        <dbReference type="EMBL" id="SES95877.1"/>
    </source>
</evidence>
<dbReference type="Pfam" id="PF01497">
    <property type="entry name" value="Peripla_BP_2"/>
    <property type="match status" value="1"/>
</dbReference>
<dbReference type="InterPro" id="IPR050902">
    <property type="entry name" value="ABC_Transporter_SBP"/>
</dbReference>
<dbReference type="AlphaFoldDB" id="A0A1I0ANE7"/>
<evidence type="ECO:0000259" key="2">
    <source>
        <dbReference type="PROSITE" id="PS50983"/>
    </source>
</evidence>
<dbReference type="PROSITE" id="PS50983">
    <property type="entry name" value="FE_B12_PBP"/>
    <property type="match status" value="1"/>
</dbReference>
<dbReference type="SUPFAM" id="SSF53807">
    <property type="entry name" value="Helical backbone' metal receptor"/>
    <property type="match status" value="1"/>
</dbReference>
<evidence type="ECO:0000256" key="1">
    <source>
        <dbReference type="ARBA" id="ARBA00008814"/>
    </source>
</evidence>
<keyword evidence="6" id="KW-1185">Reference proteome</keyword>
<evidence type="ECO:0000313" key="6">
    <source>
        <dbReference type="Proteomes" id="UP000199519"/>
    </source>
</evidence>
<reference evidence="5 6" key="1">
    <citation type="submission" date="2016-10" db="EMBL/GenBank/DDBJ databases">
        <authorList>
            <person name="Varghese N."/>
            <person name="Submissions S."/>
        </authorList>
    </citation>
    <scope>NUCLEOTIDE SEQUENCE [LARGE SCALE GENOMIC DNA]</scope>
    <source>
        <strain evidence="3 6">WG2</strain>
        <strain evidence="4 5">WG5</strain>
    </source>
</reference>
<evidence type="ECO:0000313" key="5">
    <source>
        <dbReference type="Proteomes" id="UP000198612"/>
    </source>
</evidence>
<feature type="domain" description="Fe/B12 periplasmic-binding" evidence="2">
    <location>
        <begin position="46"/>
        <end position="311"/>
    </location>
</feature>
<dbReference type="Proteomes" id="UP000198612">
    <property type="component" value="Unassembled WGS sequence"/>
</dbReference>
<dbReference type="Gene3D" id="3.40.50.1980">
    <property type="entry name" value="Nitrogenase molybdenum iron protein domain"/>
    <property type="match status" value="2"/>
</dbReference>